<feature type="chain" id="PRO_5041709434" description="Leucine-rich repeat-containing N-terminal plant-type domain-containing protein" evidence="7">
    <location>
        <begin position="19"/>
        <end position="175"/>
    </location>
</feature>
<organism evidence="10 11">
    <name type="scientific">Ficus carica</name>
    <name type="common">Common fig</name>
    <dbReference type="NCBI Taxonomy" id="3494"/>
    <lineage>
        <taxon>Eukaryota</taxon>
        <taxon>Viridiplantae</taxon>
        <taxon>Streptophyta</taxon>
        <taxon>Embryophyta</taxon>
        <taxon>Tracheophyta</taxon>
        <taxon>Spermatophyta</taxon>
        <taxon>Magnoliopsida</taxon>
        <taxon>eudicotyledons</taxon>
        <taxon>Gunneridae</taxon>
        <taxon>Pentapetalae</taxon>
        <taxon>rosids</taxon>
        <taxon>fabids</taxon>
        <taxon>Rosales</taxon>
        <taxon>Moraceae</taxon>
        <taxon>Ficeae</taxon>
        <taxon>Ficus</taxon>
    </lineage>
</organism>
<evidence type="ECO:0000256" key="3">
    <source>
        <dbReference type="ARBA" id="ARBA00022729"/>
    </source>
</evidence>
<keyword evidence="11" id="KW-1185">Reference proteome</keyword>
<evidence type="ECO:0000313" key="11">
    <source>
        <dbReference type="Proteomes" id="UP001187192"/>
    </source>
</evidence>
<keyword evidence="2" id="KW-0433">Leucine-rich repeat</keyword>
<dbReference type="PANTHER" id="PTHR47988">
    <property type="entry name" value="SOMATIC EMBRYOGENESIS RECEPTOR KINASE 1"/>
    <property type="match status" value="1"/>
</dbReference>
<evidence type="ECO:0000256" key="2">
    <source>
        <dbReference type="ARBA" id="ARBA00022614"/>
    </source>
</evidence>
<dbReference type="AlphaFoldDB" id="A0AA87YYP7"/>
<accession>A0AA87YYP7</accession>
<name>A0AA87YYP7_FICCA</name>
<sequence length="175" mass="19116">LTVYLLLSIASAFASVECNSEGDALNAWKNKLIDPNNVLQSWDPTLQNPCTWDLGNAGLSGPLVPELGNLTNLQYLEVYGNHINGTIPREIGKLKRLISFGLEYNCPSGTIPKSFGHLNSLRFLRVSGNNLSGEIPALLGNLTSLEILNLSSNKFSGRIPIEVLSLVRWGKLRTL</sequence>
<evidence type="ECO:0000256" key="1">
    <source>
        <dbReference type="ARBA" id="ARBA00004370"/>
    </source>
</evidence>
<evidence type="ECO:0000259" key="8">
    <source>
        <dbReference type="Pfam" id="PF08263"/>
    </source>
</evidence>
<comment type="caution">
    <text evidence="10">The sequence shown here is derived from an EMBL/GenBank/DDBJ whole genome shotgun (WGS) entry which is preliminary data.</text>
</comment>
<dbReference type="GO" id="GO:0016020">
    <property type="term" value="C:membrane"/>
    <property type="evidence" value="ECO:0007669"/>
    <property type="project" value="UniProtKB-SubCell"/>
</dbReference>
<evidence type="ECO:0000256" key="6">
    <source>
        <dbReference type="ARBA" id="ARBA00023180"/>
    </source>
</evidence>
<dbReference type="SUPFAM" id="SSF52058">
    <property type="entry name" value="L domain-like"/>
    <property type="match status" value="1"/>
</dbReference>
<dbReference type="Gene3D" id="3.80.10.10">
    <property type="entry name" value="Ribonuclease Inhibitor"/>
    <property type="match status" value="1"/>
</dbReference>
<evidence type="ECO:0000256" key="4">
    <source>
        <dbReference type="ARBA" id="ARBA00022737"/>
    </source>
</evidence>
<dbReference type="Proteomes" id="UP001187192">
    <property type="component" value="Unassembled WGS sequence"/>
</dbReference>
<keyword evidence="3 7" id="KW-0732">Signal</keyword>
<evidence type="ECO:0000256" key="7">
    <source>
        <dbReference type="SAM" id="SignalP"/>
    </source>
</evidence>
<feature type="signal peptide" evidence="7">
    <location>
        <begin position="1"/>
        <end position="18"/>
    </location>
</feature>
<comment type="subcellular location">
    <subcellularLocation>
        <location evidence="1">Membrane</location>
    </subcellularLocation>
</comment>
<evidence type="ECO:0008006" key="12">
    <source>
        <dbReference type="Google" id="ProtNLM"/>
    </source>
</evidence>
<keyword evidence="4" id="KW-0677">Repeat</keyword>
<keyword evidence="6" id="KW-0325">Glycoprotein</keyword>
<dbReference type="InterPro" id="IPR032675">
    <property type="entry name" value="LRR_dom_sf"/>
</dbReference>
<dbReference type="EMBL" id="BTGU01007502">
    <property type="protein sequence ID" value="GMN18751.1"/>
    <property type="molecule type" value="Genomic_DNA"/>
</dbReference>
<feature type="domain" description="Leucine-rich repeat-containing N-terminal plant-type" evidence="8">
    <location>
        <begin position="19"/>
        <end position="53"/>
    </location>
</feature>
<dbReference type="FunFam" id="3.80.10.10:FF:000041">
    <property type="entry name" value="LRR receptor-like serine/threonine-protein kinase ERECTA"/>
    <property type="match status" value="1"/>
</dbReference>
<dbReference type="Pfam" id="PF08263">
    <property type="entry name" value="LRRNT_2"/>
    <property type="match status" value="1"/>
</dbReference>
<protein>
    <recommendedName>
        <fullName evidence="12">Leucine-rich repeat-containing N-terminal plant-type domain-containing protein</fullName>
    </recommendedName>
</protein>
<proteinExistence type="predicted"/>
<feature type="domain" description="Disease resistance R13L4/SHOC-2-like LRR" evidence="9">
    <location>
        <begin position="65"/>
        <end position="153"/>
    </location>
</feature>
<keyword evidence="5" id="KW-0472">Membrane</keyword>
<feature type="non-terminal residue" evidence="10">
    <location>
        <position position="1"/>
    </location>
</feature>
<evidence type="ECO:0000259" key="9">
    <source>
        <dbReference type="Pfam" id="PF23598"/>
    </source>
</evidence>
<dbReference type="InterPro" id="IPR013210">
    <property type="entry name" value="LRR_N_plant-typ"/>
</dbReference>
<gene>
    <name evidence="10" type="ORF">TIFTF001_049849</name>
</gene>
<dbReference type="Pfam" id="PF23598">
    <property type="entry name" value="LRR_14"/>
    <property type="match status" value="1"/>
</dbReference>
<dbReference type="InterPro" id="IPR055414">
    <property type="entry name" value="LRR_R13L4/SHOC2-like"/>
</dbReference>
<evidence type="ECO:0000313" key="10">
    <source>
        <dbReference type="EMBL" id="GMN18751.1"/>
    </source>
</evidence>
<evidence type="ECO:0000256" key="5">
    <source>
        <dbReference type="ARBA" id="ARBA00023136"/>
    </source>
</evidence>
<reference evidence="10" key="1">
    <citation type="submission" date="2023-07" db="EMBL/GenBank/DDBJ databases">
        <title>draft genome sequence of fig (Ficus carica).</title>
        <authorList>
            <person name="Takahashi T."/>
            <person name="Nishimura K."/>
        </authorList>
    </citation>
    <scope>NUCLEOTIDE SEQUENCE</scope>
</reference>